<evidence type="ECO:0000256" key="6">
    <source>
        <dbReference type="ARBA" id="ARBA00022806"/>
    </source>
</evidence>
<dbReference type="SMART" id="SM00382">
    <property type="entry name" value="AAA"/>
    <property type="match status" value="1"/>
</dbReference>
<protein>
    <recommendedName>
        <fullName evidence="13">DNA 3'-5' helicase</fullName>
        <ecNumber evidence="13">5.6.2.4</ecNumber>
    </recommendedName>
</protein>
<dbReference type="InterPro" id="IPR013986">
    <property type="entry name" value="DExx_box_DNA_helicase_dom_sf"/>
</dbReference>
<keyword evidence="2" id="KW-0540">Nuclease</keyword>
<dbReference type="EC" id="5.6.2.4" evidence="13"/>
<evidence type="ECO:0000256" key="7">
    <source>
        <dbReference type="ARBA" id="ARBA00022839"/>
    </source>
</evidence>
<evidence type="ECO:0000256" key="3">
    <source>
        <dbReference type="ARBA" id="ARBA00022741"/>
    </source>
</evidence>
<evidence type="ECO:0000259" key="18">
    <source>
        <dbReference type="PROSITE" id="PS51217"/>
    </source>
</evidence>
<dbReference type="InterPro" id="IPR014016">
    <property type="entry name" value="UvrD-like_ATP-bd"/>
</dbReference>
<keyword evidence="3 15" id="KW-0547">Nucleotide-binding</keyword>
<evidence type="ECO:0000256" key="8">
    <source>
        <dbReference type="ARBA" id="ARBA00022840"/>
    </source>
</evidence>
<sequence length="1089" mass="115110">MSEGAASVVAVMDHGTLERDTALGRPVELDASQTEVLGRPAGASFSVIGAPGSGKTTVLAELAAHRVLGQGLPLDRLLVLTPTRRGATALRDRLALRLGLPSSGPLARTPVSAAFALLRGSAREREVALLTGAEQDSIVADLLQGELDDEAAGGAGLGWPESLPPEVRRLRAFRTELRELMMRATESGVGARRLDALGRRHGVPEWCAAARFLAAYQGVVDSYDAERLDSAELLAEARAVLRRRRESGGAEGSAPALVLVDDAHDLPVGAWNLLSEFARSGSAVVAFGDPDVATTGFRGSDVRALGQLGRALGVAVLPPLVLQTSHRQSGALRALTRRITERTGAAAAGTQRTAGSQRTESPATAGDAPGARPAGRVLTIQADTRAGEIATVARVLREQHLLHGVDWHQMAVIVRSGSLVPGLARGLALAEVPTRTHSAVQALREDYAARHLIGALALAIGASEPTPDAVDDLLLGPLGGIDGIGLRRLRLALRHDELAQGGSRHADELLREALATPGALATFDSAPARRVAALATTLAAVADRARAGESVESLLWELWQRSGLARRWGDLASGSGVLAEEADRNLDGAVALFTAARRSVERDPSRAPELFVAEVLGAEVPEDTLSPHSRADSVLVTTPTGAVGLEVEVVVVAGLQESVWPNLRLRNSLLHAERMVEVADHELADNEMGVGPHPVTAAVTLADSRAEVLSGELRMLALSTSRARSLAVLSCVANDEEQPSAFFGFAPDADPVPTARQPLTLRGLTGQLRRRLVERGDRQAAPALARLAAEGVPGAAVTDWYGLAPASTEHPLVDPADPEAVVRVSPSRIEAFEQSPLVWFVDQVAGGSKSLAAGIGTIVHAVMEGASTDPDADLSPEALAESAGERWTELRFEAPWLEQREQRALRVKLEGLSDYLREFRAGERELAGAEATFALRQGRALVSGSIDRVERLPDGRLVVIDLKTGRTPPRRADLPGHAQLASYQLALHVASIDDLPLDDAGPLDDPGAPAVDLGGAALLYVSKGGRGSRFTVLDQEPLDEEALALIRSRIDAVADGMSGARFRAVAEPEERDHQNRYEYRIQLVKAVSE</sequence>
<dbReference type="InterPro" id="IPR027417">
    <property type="entry name" value="P-loop_NTPase"/>
</dbReference>
<evidence type="ECO:0000313" key="20">
    <source>
        <dbReference type="Proteomes" id="UP001500929"/>
    </source>
</evidence>
<evidence type="ECO:0000256" key="10">
    <source>
        <dbReference type="ARBA" id="ARBA00023204"/>
    </source>
</evidence>
<dbReference type="SUPFAM" id="SSF52540">
    <property type="entry name" value="P-loop containing nucleoside triphosphate hydrolases"/>
    <property type="match status" value="1"/>
</dbReference>
<evidence type="ECO:0000256" key="4">
    <source>
        <dbReference type="ARBA" id="ARBA00022763"/>
    </source>
</evidence>
<evidence type="ECO:0000256" key="14">
    <source>
        <dbReference type="ARBA" id="ARBA00048988"/>
    </source>
</evidence>
<dbReference type="Pfam" id="PF00580">
    <property type="entry name" value="UvrD-helicase"/>
    <property type="match status" value="1"/>
</dbReference>
<keyword evidence="7" id="KW-0269">Exonuclease</keyword>
<keyword evidence="9" id="KW-0238">DNA-binding</keyword>
<accession>A0ABN3DMY2</accession>
<evidence type="ECO:0000256" key="15">
    <source>
        <dbReference type="PROSITE-ProRule" id="PRU00560"/>
    </source>
</evidence>
<evidence type="ECO:0000256" key="13">
    <source>
        <dbReference type="ARBA" id="ARBA00034808"/>
    </source>
</evidence>
<dbReference type="InterPro" id="IPR014017">
    <property type="entry name" value="DNA_helicase_UvrD-like_C"/>
</dbReference>
<evidence type="ECO:0000313" key="19">
    <source>
        <dbReference type="EMBL" id="GAA2236982.1"/>
    </source>
</evidence>
<reference evidence="19 20" key="1">
    <citation type="journal article" date="2019" name="Int. J. Syst. Evol. Microbiol.">
        <title>The Global Catalogue of Microorganisms (GCM) 10K type strain sequencing project: providing services to taxonomists for standard genome sequencing and annotation.</title>
        <authorList>
            <consortium name="The Broad Institute Genomics Platform"/>
            <consortium name="The Broad Institute Genome Sequencing Center for Infectious Disease"/>
            <person name="Wu L."/>
            <person name="Ma J."/>
        </authorList>
    </citation>
    <scope>NUCLEOTIDE SEQUENCE [LARGE SCALE GENOMIC DNA]</scope>
    <source>
        <strain evidence="19 20">JCM 16117</strain>
    </source>
</reference>
<dbReference type="Gene3D" id="1.10.486.10">
    <property type="entry name" value="PCRA, domain 4"/>
    <property type="match status" value="1"/>
</dbReference>
<evidence type="ECO:0000259" key="17">
    <source>
        <dbReference type="PROSITE" id="PS51198"/>
    </source>
</evidence>
<evidence type="ECO:0000256" key="1">
    <source>
        <dbReference type="ARBA" id="ARBA00009922"/>
    </source>
</evidence>
<dbReference type="Gene3D" id="3.40.50.300">
    <property type="entry name" value="P-loop containing nucleotide triphosphate hydrolases"/>
    <property type="match status" value="2"/>
</dbReference>
<dbReference type="InterPro" id="IPR038726">
    <property type="entry name" value="PDDEXK_AddAB-type"/>
</dbReference>
<dbReference type="Proteomes" id="UP001500929">
    <property type="component" value="Unassembled WGS sequence"/>
</dbReference>
<dbReference type="SUPFAM" id="SSF52980">
    <property type="entry name" value="Restriction endonuclease-like"/>
    <property type="match status" value="1"/>
</dbReference>
<evidence type="ECO:0000256" key="16">
    <source>
        <dbReference type="SAM" id="MobiDB-lite"/>
    </source>
</evidence>
<proteinExistence type="inferred from homology"/>
<name>A0ABN3DMY2_9MICO</name>
<evidence type="ECO:0000256" key="2">
    <source>
        <dbReference type="ARBA" id="ARBA00022722"/>
    </source>
</evidence>
<dbReference type="GO" id="GO:0004386">
    <property type="term" value="F:helicase activity"/>
    <property type="evidence" value="ECO:0007669"/>
    <property type="project" value="UniProtKB-KW"/>
</dbReference>
<keyword evidence="5 15" id="KW-0378">Hydrolase</keyword>
<dbReference type="Pfam" id="PF12705">
    <property type="entry name" value="PDDEXK_1"/>
    <property type="match status" value="1"/>
</dbReference>
<gene>
    <name evidence="19" type="ORF">GCM10009851_22490</name>
</gene>
<evidence type="ECO:0000256" key="12">
    <source>
        <dbReference type="ARBA" id="ARBA00034617"/>
    </source>
</evidence>
<dbReference type="Gene3D" id="3.90.320.10">
    <property type="match status" value="1"/>
</dbReference>
<evidence type="ECO:0000256" key="5">
    <source>
        <dbReference type="ARBA" id="ARBA00022801"/>
    </source>
</evidence>
<dbReference type="InterPro" id="IPR003593">
    <property type="entry name" value="AAA+_ATPase"/>
</dbReference>
<keyword evidence="20" id="KW-1185">Reference proteome</keyword>
<dbReference type="PROSITE" id="PS51198">
    <property type="entry name" value="UVRD_HELICASE_ATP_BIND"/>
    <property type="match status" value="1"/>
</dbReference>
<keyword evidence="6 15" id="KW-0347">Helicase</keyword>
<dbReference type="PANTHER" id="PTHR11070:SF59">
    <property type="entry name" value="DNA 3'-5' HELICASE"/>
    <property type="match status" value="1"/>
</dbReference>
<dbReference type="InterPro" id="IPR011604">
    <property type="entry name" value="PDDEXK-like_dom_sf"/>
</dbReference>
<dbReference type="EMBL" id="BAAAQY010000006">
    <property type="protein sequence ID" value="GAA2236982.1"/>
    <property type="molecule type" value="Genomic_DNA"/>
</dbReference>
<feature type="compositionally biased region" description="Low complexity" evidence="16">
    <location>
        <begin position="342"/>
        <end position="355"/>
    </location>
</feature>
<feature type="binding site" evidence="15">
    <location>
        <begin position="49"/>
        <end position="56"/>
    </location>
    <ligand>
        <name>ATP</name>
        <dbReference type="ChEBI" id="CHEBI:30616"/>
    </ligand>
</feature>
<feature type="domain" description="UvrD-like helicase C-terminal" evidence="18">
    <location>
        <begin position="342"/>
        <end position="644"/>
    </location>
</feature>
<dbReference type="PANTHER" id="PTHR11070">
    <property type="entry name" value="UVRD / RECB / PCRA DNA HELICASE FAMILY MEMBER"/>
    <property type="match status" value="1"/>
</dbReference>
<dbReference type="InterPro" id="IPR011335">
    <property type="entry name" value="Restrct_endonuc-II-like"/>
</dbReference>
<comment type="caution">
    <text evidence="19">The sequence shown here is derived from an EMBL/GenBank/DDBJ whole genome shotgun (WGS) entry which is preliminary data.</text>
</comment>
<keyword evidence="10" id="KW-0234">DNA repair</keyword>
<dbReference type="Gene3D" id="1.10.10.160">
    <property type="match status" value="1"/>
</dbReference>
<comment type="catalytic activity">
    <reaction evidence="12">
        <text>Couples ATP hydrolysis with the unwinding of duplex DNA by translocating in the 3'-5' direction.</text>
        <dbReference type="EC" id="5.6.2.4"/>
    </reaction>
</comment>
<keyword evidence="4" id="KW-0227">DNA damage</keyword>
<comment type="similarity">
    <text evidence="1">Belongs to the helicase family. UvrD subfamily.</text>
</comment>
<dbReference type="InterPro" id="IPR000212">
    <property type="entry name" value="DNA_helicase_UvrD/REP"/>
</dbReference>
<keyword evidence="11" id="KW-0413">Isomerase</keyword>
<keyword evidence="8 15" id="KW-0067">ATP-binding</keyword>
<comment type="catalytic activity">
    <reaction evidence="14">
        <text>ATP + H2O = ADP + phosphate + H(+)</text>
        <dbReference type="Rhea" id="RHEA:13065"/>
        <dbReference type="ChEBI" id="CHEBI:15377"/>
        <dbReference type="ChEBI" id="CHEBI:15378"/>
        <dbReference type="ChEBI" id="CHEBI:30616"/>
        <dbReference type="ChEBI" id="CHEBI:43474"/>
        <dbReference type="ChEBI" id="CHEBI:456216"/>
        <dbReference type="EC" id="5.6.2.4"/>
    </reaction>
</comment>
<organism evidence="19 20">
    <name type="scientific">Herbiconiux moechotypicola</name>
    <dbReference type="NCBI Taxonomy" id="637393"/>
    <lineage>
        <taxon>Bacteria</taxon>
        <taxon>Bacillati</taxon>
        <taxon>Actinomycetota</taxon>
        <taxon>Actinomycetes</taxon>
        <taxon>Micrococcales</taxon>
        <taxon>Microbacteriaceae</taxon>
        <taxon>Herbiconiux</taxon>
    </lineage>
</organism>
<dbReference type="PROSITE" id="PS51217">
    <property type="entry name" value="UVRD_HELICASE_CTER"/>
    <property type="match status" value="1"/>
</dbReference>
<feature type="region of interest" description="Disordered" evidence="16">
    <location>
        <begin position="342"/>
        <end position="375"/>
    </location>
</feature>
<evidence type="ECO:0000256" key="11">
    <source>
        <dbReference type="ARBA" id="ARBA00023235"/>
    </source>
</evidence>
<evidence type="ECO:0000256" key="9">
    <source>
        <dbReference type="ARBA" id="ARBA00023125"/>
    </source>
</evidence>
<feature type="compositionally biased region" description="Low complexity" evidence="16">
    <location>
        <begin position="362"/>
        <end position="375"/>
    </location>
</feature>
<feature type="domain" description="UvrD-like helicase ATP-binding" evidence="17">
    <location>
        <begin position="28"/>
        <end position="329"/>
    </location>
</feature>